<evidence type="ECO:0000313" key="4">
    <source>
        <dbReference type="Proteomes" id="UP000199455"/>
    </source>
</evidence>
<dbReference type="Pfam" id="PF02517">
    <property type="entry name" value="Rce1-like"/>
    <property type="match status" value="1"/>
</dbReference>
<dbReference type="PANTHER" id="PTHR39430">
    <property type="entry name" value="MEMBRANE-ASSOCIATED PROTEASE-RELATED"/>
    <property type="match status" value="1"/>
</dbReference>
<keyword evidence="4" id="KW-1185">Reference proteome</keyword>
<sequence>MKRTVYNKITDGRIKTLLRVLLFCMLCALILVTGSASLKNWKNSWADLSLSAFAATASFLLTIPFAKWEKLSLGQLGVVPGKATLGRMLPGFFIGLLIAGLHLSLVLTFGHISLINTTLSFSSVALSFLLYLILAAREEITFRGYALRSLSYKIGPWKAQIILAIIFALEHMAGGFTWQQAFFGSGVGALVFGLAALRTKGIAMPIGLHAAWNFGQWCFGLKNIPGIWQVSVSKGFEEKNEQITMICYLIVMGLAIAAFYLYPLRTLSKAAKV</sequence>
<keyword evidence="1" id="KW-0472">Membrane</keyword>
<dbReference type="GO" id="GO:0080120">
    <property type="term" value="P:CAAX-box protein maturation"/>
    <property type="evidence" value="ECO:0007669"/>
    <property type="project" value="UniProtKB-ARBA"/>
</dbReference>
<feature type="transmembrane region" description="Helical" evidence="1">
    <location>
        <begin position="20"/>
        <end position="38"/>
    </location>
</feature>
<feature type="domain" description="CAAX prenyl protease 2/Lysostaphin resistance protein A-like" evidence="2">
    <location>
        <begin position="123"/>
        <end position="214"/>
    </location>
</feature>
<feature type="transmembrane region" description="Helical" evidence="1">
    <location>
        <begin position="157"/>
        <end position="174"/>
    </location>
</feature>
<gene>
    <name evidence="3" type="ORF">SAMN04488024_11355</name>
</gene>
<dbReference type="InterPro" id="IPR003675">
    <property type="entry name" value="Rce1/LyrA-like_dom"/>
</dbReference>
<dbReference type="AlphaFoldDB" id="A0A1G7AUV1"/>
<evidence type="ECO:0000256" key="1">
    <source>
        <dbReference type="SAM" id="Phobius"/>
    </source>
</evidence>
<feature type="transmembrane region" description="Helical" evidence="1">
    <location>
        <begin position="180"/>
        <end position="197"/>
    </location>
</feature>
<keyword evidence="1" id="KW-1133">Transmembrane helix</keyword>
<evidence type="ECO:0000313" key="3">
    <source>
        <dbReference type="EMBL" id="SDE18347.1"/>
    </source>
</evidence>
<feature type="transmembrane region" description="Helical" evidence="1">
    <location>
        <begin position="118"/>
        <end position="136"/>
    </location>
</feature>
<evidence type="ECO:0000259" key="2">
    <source>
        <dbReference type="Pfam" id="PF02517"/>
    </source>
</evidence>
<reference evidence="4" key="1">
    <citation type="submission" date="2016-10" db="EMBL/GenBank/DDBJ databases">
        <authorList>
            <person name="Varghese N."/>
            <person name="Submissions S."/>
        </authorList>
    </citation>
    <scope>NUCLEOTIDE SEQUENCE [LARGE SCALE GENOMIC DNA]</scope>
    <source>
        <strain evidence="4">DSM 18609</strain>
    </source>
</reference>
<name>A0A1G7AUV1_9SPHI</name>
<protein>
    <recommendedName>
        <fullName evidence="2">CAAX prenyl protease 2/Lysostaphin resistance protein A-like domain-containing protein</fullName>
    </recommendedName>
</protein>
<dbReference type="STRING" id="390242.SAMN04488024_11355"/>
<feature type="transmembrane region" description="Helical" evidence="1">
    <location>
        <begin position="50"/>
        <end position="68"/>
    </location>
</feature>
<proteinExistence type="predicted"/>
<feature type="transmembrane region" description="Helical" evidence="1">
    <location>
        <begin position="89"/>
        <end position="112"/>
    </location>
</feature>
<keyword evidence="1" id="KW-0812">Transmembrane</keyword>
<feature type="transmembrane region" description="Helical" evidence="1">
    <location>
        <begin position="243"/>
        <end position="262"/>
    </location>
</feature>
<dbReference type="PANTHER" id="PTHR39430:SF1">
    <property type="entry name" value="PROTEASE"/>
    <property type="match status" value="1"/>
</dbReference>
<dbReference type="RefSeq" id="WP_090772245.1">
    <property type="nucleotide sequence ID" value="NZ_FMZH01000013.1"/>
</dbReference>
<dbReference type="GO" id="GO:0004175">
    <property type="term" value="F:endopeptidase activity"/>
    <property type="evidence" value="ECO:0007669"/>
    <property type="project" value="UniProtKB-ARBA"/>
</dbReference>
<organism evidence="3 4">
    <name type="scientific">Pedobacter soli</name>
    <dbReference type="NCBI Taxonomy" id="390242"/>
    <lineage>
        <taxon>Bacteria</taxon>
        <taxon>Pseudomonadati</taxon>
        <taxon>Bacteroidota</taxon>
        <taxon>Sphingobacteriia</taxon>
        <taxon>Sphingobacteriales</taxon>
        <taxon>Sphingobacteriaceae</taxon>
        <taxon>Pedobacter</taxon>
    </lineage>
</organism>
<dbReference type="Proteomes" id="UP000199455">
    <property type="component" value="Unassembled WGS sequence"/>
</dbReference>
<dbReference type="EMBL" id="FMZH01000013">
    <property type="protein sequence ID" value="SDE18347.1"/>
    <property type="molecule type" value="Genomic_DNA"/>
</dbReference>
<accession>A0A1G7AUV1</accession>